<comment type="caution">
    <text evidence="2">The sequence shown here is derived from an EMBL/GenBank/DDBJ whole genome shotgun (WGS) entry which is preliminary data.</text>
</comment>
<name>A0A1M2VFW3_TRAPU</name>
<keyword evidence="3" id="KW-1185">Reference proteome</keyword>
<gene>
    <name evidence="2" type="ORF">TRAPUB_2713</name>
</gene>
<dbReference type="OMA" id="ESPQGTC"/>
<feature type="compositionally biased region" description="Low complexity" evidence="1">
    <location>
        <begin position="301"/>
        <end position="314"/>
    </location>
</feature>
<evidence type="ECO:0000313" key="3">
    <source>
        <dbReference type="Proteomes" id="UP000184267"/>
    </source>
</evidence>
<evidence type="ECO:0000313" key="2">
    <source>
        <dbReference type="EMBL" id="OJT06438.1"/>
    </source>
</evidence>
<dbReference type="EMBL" id="MNAD01001309">
    <property type="protein sequence ID" value="OJT06438.1"/>
    <property type="molecule type" value="Genomic_DNA"/>
</dbReference>
<reference evidence="2 3" key="1">
    <citation type="submission" date="2016-10" db="EMBL/GenBank/DDBJ databases">
        <title>Genome sequence of the basidiomycete white-rot fungus Trametes pubescens.</title>
        <authorList>
            <person name="Makela M.R."/>
            <person name="Granchi Z."/>
            <person name="Peng M."/>
            <person name="De Vries R.P."/>
            <person name="Grigoriev I."/>
            <person name="Riley R."/>
            <person name="Hilden K."/>
        </authorList>
    </citation>
    <scope>NUCLEOTIDE SEQUENCE [LARGE SCALE GENOMIC DNA]</scope>
    <source>
        <strain evidence="2 3">FBCC735</strain>
    </source>
</reference>
<dbReference type="AlphaFoldDB" id="A0A1M2VFW3"/>
<dbReference type="Proteomes" id="UP000184267">
    <property type="component" value="Unassembled WGS sequence"/>
</dbReference>
<protein>
    <submittedName>
        <fullName evidence="2">Uncharacterized protein</fullName>
    </submittedName>
</protein>
<feature type="region of interest" description="Disordered" evidence="1">
    <location>
        <begin position="127"/>
        <end position="152"/>
    </location>
</feature>
<accession>A0A1M2VFW3</accession>
<feature type="region of interest" description="Disordered" evidence="1">
    <location>
        <begin position="251"/>
        <end position="323"/>
    </location>
</feature>
<feature type="region of interest" description="Disordered" evidence="1">
    <location>
        <begin position="1"/>
        <end position="98"/>
    </location>
</feature>
<organism evidence="2 3">
    <name type="scientific">Trametes pubescens</name>
    <name type="common">White-rot fungus</name>
    <dbReference type="NCBI Taxonomy" id="154538"/>
    <lineage>
        <taxon>Eukaryota</taxon>
        <taxon>Fungi</taxon>
        <taxon>Dikarya</taxon>
        <taxon>Basidiomycota</taxon>
        <taxon>Agaricomycotina</taxon>
        <taxon>Agaricomycetes</taxon>
        <taxon>Polyporales</taxon>
        <taxon>Polyporaceae</taxon>
        <taxon>Trametes</taxon>
    </lineage>
</organism>
<feature type="region of interest" description="Disordered" evidence="1">
    <location>
        <begin position="337"/>
        <end position="383"/>
    </location>
</feature>
<evidence type="ECO:0000256" key="1">
    <source>
        <dbReference type="SAM" id="MobiDB-lite"/>
    </source>
</evidence>
<feature type="compositionally biased region" description="Low complexity" evidence="1">
    <location>
        <begin position="74"/>
        <end position="98"/>
    </location>
</feature>
<proteinExistence type="predicted"/>
<dbReference type="OrthoDB" id="2754276at2759"/>
<sequence length="433" mass="46326">MPVKSTSKKASFPDRLVISTTLPPTLRHDGPRHAQASASPAESDDPPLTPMVFHPNEAYEKSRLSYYPPPPPRSVSSPSSPNDSDEPSPVLFSHPNVSSPTLVLPPLPVFPAAHSLAARLRRPLPALPKVDTEGDGGATQTSSRHELPPVSWMGGRTSPFSFSSYIDDHDSDSATAFSSSPSSSRSSATSIYTTASSEFPDSANTGNGFPRAATKPRHLAVTIPARSYSAPLPSKQMAAPFSDRFASPHISVTPASPAPPKQLPFYPGGRKRTRTASATSIVIGSDSEDDFQPRARPPTRSVSPAPSLAPSVSSTISISKPQSTLRRIASKTGLFGRRKLSTSSEPWDQDDDDTVVGHGSLSLDSRSPRARSESPQGTCVGTQGCPDLVPRTLRRVEIAEVTLTPHGDVWEARELEEVIPKLRQLRASSKIKI</sequence>